<evidence type="ECO:0008006" key="6">
    <source>
        <dbReference type="Google" id="ProtNLM"/>
    </source>
</evidence>
<evidence type="ECO:0000256" key="1">
    <source>
        <dbReference type="ARBA" id="ARBA00004123"/>
    </source>
</evidence>
<evidence type="ECO:0000256" key="2">
    <source>
        <dbReference type="ARBA" id="ARBA00009389"/>
    </source>
</evidence>
<dbReference type="VEuPathDB" id="CryptoDB:Cvel_15894"/>
<gene>
    <name evidence="5" type="ORF">Cvel_15894</name>
</gene>
<proteinExistence type="inferred from homology"/>
<dbReference type="PANTHER" id="PTHR13168">
    <property type="entry name" value="ASSOCIATE OF C-MYC AMY-1"/>
    <property type="match status" value="1"/>
</dbReference>
<dbReference type="GO" id="GO:0003713">
    <property type="term" value="F:transcription coactivator activity"/>
    <property type="evidence" value="ECO:0007669"/>
    <property type="project" value="InterPro"/>
</dbReference>
<name>A0A0G4F9H2_9ALVE</name>
<reference evidence="5" key="1">
    <citation type="submission" date="2014-11" db="EMBL/GenBank/DDBJ databases">
        <authorList>
            <person name="Otto D Thomas"/>
            <person name="Naeem Raeece"/>
        </authorList>
    </citation>
    <scope>NUCLEOTIDE SEQUENCE</scope>
</reference>
<comment type="subcellular location">
    <subcellularLocation>
        <location evidence="1">Nucleus</location>
    </subcellularLocation>
</comment>
<protein>
    <recommendedName>
        <fullName evidence="6">c-Myc-binding protein</fullName>
    </recommendedName>
</protein>
<dbReference type="PANTHER" id="PTHR13168:SF0">
    <property type="entry name" value="C-MYC-BINDING PROTEIN"/>
    <property type="match status" value="1"/>
</dbReference>
<evidence type="ECO:0000256" key="4">
    <source>
        <dbReference type="SAM" id="Coils"/>
    </source>
</evidence>
<evidence type="ECO:0000256" key="3">
    <source>
        <dbReference type="ARBA" id="ARBA00023242"/>
    </source>
</evidence>
<organism evidence="5">
    <name type="scientific">Chromera velia CCMP2878</name>
    <dbReference type="NCBI Taxonomy" id="1169474"/>
    <lineage>
        <taxon>Eukaryota</taxon>
        <taxon>Sar</taxon>
        <taxon>Alveolata</taxon>
        <taxon>Colpodellida</taxon>
        <taxon>Chromeraceae</taxon>
        <taxon>Chromera</taxon>
    </lineage>
</organism>
<keyword evidence="3" id="KW-0539">Nucleus</keyword>
<dbReference type="EMBL" id="CDMZ01000222">
    <property type="protein sequence ID" value="CEM09556.1"/>
    <property type="molecule type" value="Genomic_DNA"/>
</dbReference>
<evidence type="ECO:0000313" key="5">
    <source>
        <dbReference type="EMBL" id="CEM09556.1"/>
    </source>
</evidence>
<dbReference type="InterPro" id="IPR026060">
    <property type="entry name" value="AMY1"/>
</dbReference>
<comment type="similarity">
    <text evidence="2">Belongs to the AMY1 family.</text>
</comment>
<dbReference type="Gene3D" id="1.20.5.340">
    <property type="match status" value="1"/>
</dbReference>
<accession>A0A0G4F9H2</accession>
<dbReference type="PRINTS" id="PR02028">
    <property type="entry name" value="CMYCBINDINGP"/>
</dbReference>
<keyword evidence="4" id="KW-0175">Coiled coil</keyword>
<dbReference type="GO" id="GO:0005634">
    <property type="term" value="C:nucleus"/>
    <property type="evidence" value="ECO:0007669"/>
    <property type="project" value="UniProtKB-SubCell"/>
</dbReference>
<feature type="coiled-coil region" evidence="4">
    <location>
        <begin position="59"/>
        <end position="93"/>
    </location>
</feature>
<sequence>MSYETADAQKEEFRKYLEKNGVIQQLTRVLVGLYEEPERPSNAIDFIKKFLGAPIGVDIDELRAENEELKRKNDELQRKVDELLQQLEQLQAEDDK</sequence>
<dbReference type="AlphaFoldDB" id="A0A0G4F9H2"/>